<sequence length="73" mass="8061">MTKAMTAGDKVLGEPERDPANAGRTKRPRMNSAYLSPTLSDIPPTLLLFRPFRPENCIQSQNGPARPFVPPIK</sequence>
<protein>
    <submittedName>
        <fullName evidence="2">Uncharacterized protein</fullName>
    </submittedName>
</protein>
<keyword evidence="3" id="KW-1185">Reference proteome</keyword>
<evidence type="ECO:0000256" key="1">
    <source>
        <dbReference type="SAM" id="MobiDB-lite"/>
    </source>
</evidence>
<organism evidence="2 3">
    <name type="scientific">Steinernema carpocapsae</name>
    <name type="common">Entomopathogenic nematode</name>
    <dbReference type="NCBI Taxonomy" id="34508"/>
    <lineage>
        <taxon>Eukaryota</taxon>
        <taxon>Metazoa</taxon>
        <taxon>Ecdysozoa</taxon>
        <taxon>Nematoda</taxon>
        <taxon>Chromadorea</taxon>
        <taxon>Rhabditida</taxon>
        <taxon>Tylenchina</taxon>
        <taxon>Panagrolaimomorpha</taxon>
        <taxon>Strongyloidoidea</taxon>
        <taxon>Steinernematidae</taxon>
        <taxon>Steinernema</taxon>
    </lineage>
</organism>
<evidence type="ECO:0000313" key="3">
    <source>
        <dbReference type="Proteomes" id="UP000298663"/>
    </source>
</evidence>
<reference evidence="2 3" key="1">
    <citation type="journal article" date="2015" name="Genome Biol.">
        <title>Comparative genomics of Steinernema reveals deeply conserved gene regulatory networks.</title>
        <authorList>
            <person name="Dillman A.R."/>
            <person name="Macchietto M."/>
            <person name="Porter C.F."/>
            <person name="Rogers A."/>
            <person name="Williams B."/>
            <person name="Antoshechkin I."/>
            <person name="Lee M.M."/>
            <person name="Goodwin Z."/>
            <person name="Lu X."/>
            <person name="Lewis E.E."/>
            <person name="Goodrich-Blair H."/>
            <person name="Stock S.P."/>
            <person name="Adams B.J."/>
            <person name="Sternberg P.W."/>
            <person name="Mortazavi A."/>
        </authorList>
    </citation>
    <scope>NUCLEOTIDE SEQUENCE [LARGE SCALE GENOMIC DNA]</scope>
    <source>
        <strain evidence="2 3">ALL</strain>
    </source>
</reference>
<name>A0A4U5NJA4_STECR</name>
<comment type="caution">
    <text evidence="2">The sequence shown here is derived from an EMBL/GenBank/DDBJ whole genome shotgun (WGS) entry which is preliminary data.</text>
</comment>
<dbReference type="EMBL" id="AZBU02000004">
    <property type="protein sequence ID" value="TKR83277.1"/>
    <property type="molecule type" value="Genomic_DNA"/>
</dbReference>
<gene>
    <name evidence="2" type="ORF">L596_016898</name>
</gene>
<dbReference type="AlphaFoldDB" id="A0A4U5NJA4"/>
<reference evidence="2 3" key="2">
    <citation type="journal article" date="2019" name="G3 (Bethesda)">
        <title>Hybrid Assembly of the Genome of the Entomopathogenic Nematode Steinernema carpocapsae Identifies the X-Chromosome.</title>
        <authorList>
            <person name="Serra L."/>
            <person name="Macchietto M."/>
            <person name="Macias-Munoz A."/>
            <person name="McGill C.J."/>
            <person name="Rodriguez I.M."/>
            <person name="Rodriguez B."/>
            <person name="Murad R."/>
            <person name="Mortazavi A."/>
        </authorList>
    </citation>
    <scope>NUCLEOTIDE SEQUENCE [LARGE SCALE GENOMIC DNA]</scope>
    <source>
        <strain evidence="2 3">ALL</strain>
    </source>
</reference>
<evidence type="ECO:0000313" key="2">
    <source>
        <dbReference type="EMBL" id="TKR83277.1"/>
    </source>
</evidence>
<proteinExistence type="predicted"/>
<feature type="region of interest" description="Disordered" evidence="1">
    <location>
        <begin position="1"/>
        <end position="37"/>
    </location>
</feature>
<accession>A0A4U5NJA4</accession>
<dbReference type="Proteomes" id="UP000298663">
    <property type="component" value="Unassembled WGS sequence"/>
</dbReference>